<evidence type="ECO:0000256" key="3">
    <source>
        <dbReference type="ARBA" id="ARBA00022989"/>
    </source>
</evidence>
<sequence length="242" mass="26288">MSSETPREGYAIRRDGGCLPDEDGEGTWREWHTCCPSGTVKKDYGDNSQCYLKSDQDKSGAVFSRCADPSWSLWEEAGFFCCEPNEIGFTDEKRDVYGCATEATFKTKYKGYIRAKSHDQPSTSPTSTAAPPPTATAPKPSTPKPTAPAESSTNVGGIVGGVVGGVCGVLIILAIVWFLLRRRRSRASNSQYVPTDPKKNSPAELYDPAPIRNELADSYYAPSVKPSVGQPPVRQEEPSELP</sequence>
<feature type="region of interest" description="Disordered" evidence="5">
    <location>
        <begin position="221"/>
        <end position="242"/>
    </location>
</feature>
<evidence type="ECO:0000313" key="8">
    <source>
        <dbReference type="Proteomes" id="UP000223968"/>
    </source>
</evidence>
<keyword evidence="4 6" id="KW-0472">Membrane</keyword>
<keyword evidence="3 6" id="KW-1133">Transmembrane helix</keyword>
<feature type="region of interest" description="Disordered" evidence="5">
    <location>
        <begin position="187"/>
        <end position="208"/>
    </location>
</feature>
<gene>
    <name evidence="7" type="ORF">AJ79_01922</name>
</gene>
<comment type="subcellular location">
    <subcellularLocation>
        <location evidence="1">Membrane</location>
        <topology evidence="1">Single-pass membrane protein</topology>
    </subcellularLocation>
</comment>
<dbReference type="OrthoDB" id="4779287at2759"/>
<dbReference type="Proteomes" id="UP000223968">
    <property type="component" value="Unassembled WGS sequence"/>
</dbReference>
<dbReference type="GO" id="GO:0016020">
    <property type="term" value="C:membrane"/>
    <property type="evidence" value="ECO:0007669"/>
    <property type="project" value="UniProtKB-SubCell"/>
</dbReference>
<feature type="transmembrane region" description="Helical" evidence="6">
    <location>
        <begin position="158"/>
        <end position="180"/>
    </location>
</feature>
<keyword evidence="8" id="KW-1185">Reference proteome</keyword>
<dbReference type="GO" id="GO:0071944">
    <property type="term" value="C:cell periphery"/>
    <property type="evidence" value="ECO:0007669"/>
    <property type="project" value="UniProtKB-ARBA"/>
</dbReference>
<reference evidence="7 8" key="1">
    <citation type="submission" date="2017-10" db="EMBL/GenBank/DDBJ databases">
        <title>Comparative genomics in systemic dimorphic fungi from Ajellomycetaceae.</title>
        <authorList>
            <person name="Munoz J.F."/>
            <person name="Mcewen J.G."/>
            <person name="Clay O.K."/>
            <person name="Cuomo C.A."/>
        </authorList>
    </citation>
    <scope>NUCLEOTIDE SEQUENCE [LARGE SCALE GENOMIC DNA]</scope>
    <source>
        <strain evidence="7 8">UAMH5409</strain>
    </source>
</reference>
<protein>
    <submittedName>
        <fullName evidence="7">Uncharacterized protein</fullName>
    </submittedName>
</protein>
<evidence type="ECO:0000256" key="4">
    <source>
        <dbReference type="ARBA" id="ARBA00023136"/>
    </source>
</evidence>
<evidence type="ECO:0000256" key="6">
    <source>
        <dbReference type="SAM" id="Phobius"/>
    </source>
</evidence>
<dbReference type="EMBL" id="PDNB01000019">
    <property type="protein sequence ID" value="PGH16155.1"/>
    <property type="molecule type" value="Genomic_DNA"/>
</dbReference>
<dbReference type="PANTHER" id="PTHR15549">
    <property type="entry name" value="PAIRED IMMUNOGLOBULIN-LIKE TYPE 2 RECEPTOR"/>
    <property type="match status" value="1"/>
</dbReference>
<evidence type="ECO:0000256" key="2">
    <source>
        <dbReference type="ARBA" id="ARBA00022692"/>
    </source>
</evidence>
<organism evidence="7 8">
    <name type="scientific">Helicocarpus griseus UAMH5409</name>
    <dbReference type="NCBI Taxonomy" id="1447875"/>
    <lineage>
        <taxon>Eukaryota</taxon>
        <taxon>Fungi</taxon>
        <taxon>Dikarya</taxon>
        <taxon>Ascomycota</taxon>
        <taxon>Pezizomycotina</taxon>
        <taxon>Eurotiomycetes</taxon>
        <taxon>Eurotiomycetidae</taxon>
        <taxon>Onygenales</taxon>
        <taxon>Ajellomycetaceae</taxon>
        <taxon>Helicocarpus</taxon>
    </lineage>
</organism>
<proteinExistence type="predicted"/>
<dbReference type="STRING" id="1447875.A0A2B7Y4M8"/>
<name>A0A2B7Y4M8_9EURO</name>
<keyword evidence="2 6" id="KW-0812">Transmembrane</keyword>
<evidence type="ECO:0000256" key="1">
    <source>
        <dbReference type="ARBA" id="ARBA00004167"/>
    </source>
</evidence>
<dbReference type="AlphaFoldDB" id="A0A2B7Y4M8"/>
<evidence type="ECO:0000313" key="7">
    <source>
        <dbReference type="EMBL" id="PGH16155.1"/>
    </source>
</evidence>
<feature type="region of interest" description="Disordered" evidence="5">
    <location>
        <begin position="116"/>
        <end position="152"/>
    </location>
</feature>
<accession>A0A2B7Y4M8</accession>
<comment type="caution">
    <text evidence="7">The sequence shown here is derived from an EMBL/GenBank/DDBJ whole genome shotgun (WGS) entry which is preliminary data.</text>
</comment>
<feature type="compositionally biased region" description="Pro residues" evidence="5">
    <location>
        <begin position="130"/>
        <end position="146"/>
    </location>
</feature>
<evidence type="ECO:0000256" key="5">
    <source>
        <dbReference type="SAM" id="MobiDB-lite"/>
    </source>
</evidence>
<dbReference type="InterPro" id="IPR051694">
    <property type="entry name" value="Immunoregulatory_rcpt-like"/>
</dbReference>